<keyword evidence="3" id="KW-0732">Signal</keyword>
<evidence type="ECO:0000256" key="1">
    <source>
        <dbReference type="ARBA" id="ARBA00022614"/>
    </source>
</evidence>
<proteinExistence type="predicted"/>
<comment type="caution">
    <text evidence="4">The sequence shown here is derived from an EMBL/GenBank/DDBJ whole genome shotgun (WGS) entry which is preliminary data.</text>
</comment>
<dbReference type="Gene3D" id="3.80.10.10">
    <property type="entry name" value="Ribonuclease Inhibitor"/>
    <property type="match status" value="4"/>
</dbReference>
<dbReference type="Pfam" id="PF13855">
    <property type="entry name" value="LRR_8"/>
    <property type="match status" value="5"/>
</dbReference>
<dbReference type="PROSITE" id="PS51450">
    <property type="entry name" value="LRR"/>
    <property type="match status" value="3"/>
</dbReference>
<evidence type="ECO:0000256" key="2">
    <source>
        <dbReference type="ARBA" id="ARBA00022737"/>
    </source>
</evidence>
<feature type="signal peptide" evidence="3">
    <location>
        <begin position="1"/>
        <end position="15"/>
    </location>
</feature>
<dbReference type="FunFam" id="3.80.10.10:FF:001164">
    <property type="entry name" value="GH01279p"/>
    <property type="match status" value="2"/>
</dbReference>
<dbReference type="Pfam" id="PF13516">
    <property type="entry name" value="LRR_6"/>
    <property type="match status" value="1"/>
</dbReference>
<dbReference type="SUPFAM" id="SSF52058">
    <property type="entry name" value="L domain-like"/>
    <property type="match status" value="1"/>
</dbReference>
<dbReference type="PANTHER" id="PTHR24366">
    <property type="entry name" value="IG(IMMUNOGLOBULIN) AND LRR(LEUCINE RICH REPEAT) DOMAINS"/>
    <property type="match status" value="1"/>
</dbReference>
<dbReference type="EMBL" id="JARGDH010000005">
    <property type="protein sequence ID" value="KAL0268479.1"/>
    <property type="molecule type" value="Genomic_DNA"/>
</dbReference>
<dbReference type="InterPro" id="IPR001611">
    <property type="entry name" value="Leu-rich_rpt"/>
</dbReference>
<organism evidence="4">
    <name type="scientific">Menopon gallinae</name>
    <name type="common">poultry shaft louse</name>
    <dbReference type="NCBI Taxonomy" id="328185"/>
    <lineage>
        <taxon>Eukaryota</taxon>
        <taxon>Metazoa</taxon>
        <taxon>Ecdysozoa</taxon>
        <taxon>Arthropoda</taxon>
        <taxon>Hexapoda</taxon>
        <taxon>Insecta</taxon>
        <taxon>Pterygota</taxon>
        <taxon>Neoptera</taxon>
        <taxon>Paraneoptera</taxon>
        <taxon>Psocodea</taxon>
        <taxon>Troctomorpha</taxon>
        <taxon>Phthiraptera</taxon>
        <taxon>Amblycera</taxon>
        <taxon>Menoponidae</taxon>
        <taxon>Menopon</taxon>
    </lineage>
</organism>
<dbReference type="SMART" id="SM00369">
    <property type="entry name" value="LRR_TYP"/>
    <property type="match status" value="14"/>
</dbReference>
<feature type="chain" id="PRO_5043699655" evidence="3">
    <location>
        <begin position="16"/>
        <end position="627"/>
    </location>
</feature>
<evidence type="ECO:0000256" key="3">
    <source>
        <dbReference type="SAM" id="SignalP"/>
    </source>
</evidence>
<evidence type="ECO:0000313" key="4">
    <source>
        <dbReference type="EMBL" id="KAL0268479.1"/>
    </source>
</evidence>
<dbReference type="AlphaFoldDB" id="A0AAW2HFJ6"/>
<protein>
    <submittedName>
        <fullName evidence="4">Uncharacterized protein</fullName>
    </submittedName>
</protein>
<accession>A0AAW2HFJ6</accession>
<dbReference type="PRINTS" id="PR00019">
    <property type="entry name" value="LEURICHRPT"/>
</dbReference>
<keyword evidence="2" id="KW-0677">Repeat</keyword>
<dbReference type="InterPro" id="IPR003591">
    <property type="entry name" value="Leu-rich_rpt_typical-subtyp"/>
</dbReference>
<dbReference type="PANTHER" id="PTHR24366:SF168">
    <property type="entry name" value="GH22922P-RELATED"/>
    <property type="match status" value="1"/>
</dbReference>
<reference evidence="4" key="1">
    <citation type="journal article" date="2024" name="Gigascience">
        <title>Chromosome-level genome of the poultry shaft louse Menopon gallinae provides insight into the host-switching and adaptive evolution of parasitic lice.</title>
        <authorList>
            <person name="Xu Y."/>
            <person name="Ma L."/>
            <person name="Liu S."/>
            <person name="Liang Y."/>
            <person name="Liu Q."/>
            <person name="He Z."/>
            <person name="Tian L."/>
            <person name="Duan Y."/>
            <person name="Cai W."/>
            <person name="Li H."/>
            <person name="Song F."/>
        </authorList>
    </citation>
    <scope>NUCLEOTIDE SEQUENCE</scope>
    <source>
        <strain evidence="4">Cailab_2023a</strain>
    </source>
</reference>
<keyword evidence="1" id="KW-0433">Leucine-rich repeat</keyword>
<dbReference type="InterPro" id="IPR032675">
    <property type="entry name" value="LRR_dom_sf"/>
</dbReference>
<name>A0AAW2HFJ6_9NEOP</name>
<gene>
    <name evidence="4" type="ORF">PYX00_010407</name>
</gene>
<sequence>MRAIILATLAAVALSDYPDDRECPEDCDCHYFRVNYVTDCSEGNFTEIPVDEISRNVFILDMNGNEISEIRPFPEDMKIRRLQLAENRLTRVTKNMFDGLKYMLDVDLSGNRIATVDPDAFRDSHGLITIELQNNPLATVEKGPFINSQSLLYLDVSNCSIRYLNTEFFAGVPHLSHLDLSDNPLTDIDGSVFRPLMILEELKLSNCNLTHLNPGLLSNQHHLKVLDLADNSLTGADWASLFGSLFRLENLNLRRSRVRNLPADVFANNTFLRYLTLSENELTDLDIGTTLGDNIRNLHYLDLSSCNLKGPLDERSFAKATALKKLNLANNRLSSRDLSIALTPLKRLTSLTLRNCSLTRLPKDTFEGLSELIELDISWSPLNRVFDELFDSLRNLEYLNMGYSNLSRLSNDTFSRTGNLKKLILSGNKLGELETGLFKNLRHLETLEIENCGLEKAIDEEVFFNKTYGDLQELKMSSNPLKVAEGSLIPEQLSQLRVLDLSKCNISYLPDESFVNAKHLRRLHLNGNNFTAEFFNSTRFLDAMPDLEYLDLSGNNLKALSVSKISKNNLKDIKLTNNPWVCDCSLAEWWNWAIDQGDISHLIGSTLTLEDITKKGNKRKKGLLCTF</sequence>
<dbReference type="SUPFAM" id="SSF52047">
    <property type="entry name" value="RNI-like"/>
    <property type="match status" value="1"/>
</dbReference>
<dbReference type="Pfam" id="PF00560">
    <property type="entry name" value="LRR_1"/>
    <property type="match status" value="1"/>
</dbReference>